<dbReference type="OrthoDB" id="66144at2759"/>
<dbReference type="SUPFAM" id="SSF53335">
    <property type="entry name" value="S-adenosyl-L-methionine-dependent methyltransferases"/>
    <property type="match status" value="1"/>
</dbReference>
<evidence type="ECO:0000313" key="3">
    <source>
        <dbReference type="EMBL" id="CAB9524449.1"/>
    </source>
</evidence>
<keyword evidence="4" id="KW-1185">Reference proteome</keyword>
<proteinExistence type="predicted"/>
<dbReference type="AlphaFoldDB" id="A0A9N8ES97"/>
<feature type="region of interest" description="Disordered" evidence="1">
    <location>
        <begin position="1"/>
        <end position="30"/>
    </location>
</feature>
<feature type="compositionally biased region" description="Basic and acidic residues" evidence="1">
    <location>
        <begin position="1"/>
        <end position="21"/>
    </location>
</feature>
<dbReference type="EMBL" id="CAICTM010001536">
    <property type="protein sequence ID" value="CAB9524449.1"/>
    <property type="molecule type" value="Genomic_DNA"/>
</dbReference>
<reference evidence="3" key="1">
    <citation type="submission" date="2020-06" db="EMBL/GenBank/DDBJ databases">
        <authorList>
            <consortium name="Plant Systems Biology data submission"/>
        </authorList>
    </citation>
    <scope>NUCLEOTIDE SEQUENCE</scope>
    <source>
        <strain evidence="3">D6</strain>
    </source>
</reference>
<evidence type="ECO:0000259" key="2">
    <source>
        <dbReference type="Pfam" id="PF13649"/>
    </source>
</evidence>
<comment type="caution">
    <text evidence="3">The sequence shown here is derived from an EMBL/GenBank/DDBJ whole genome shotgun (WGS) entry which is preliminary data.</text>
</comment>
<evidence type="ECO:0000313" key="4">
    <source>
        <dbReference type="Proteomes" id="UP001153069"/>
    </source>
</evidence>
<dbReference type="CDD" id="cd02440">
    <property type="entry name" value="AdoMet_MTases"/>
    <property type="match status" value="1"/>
</dbReference>
<organism evidence="3 4">
    <name type="scientific">Seminavis robusta</name>
    <dbReference type="NCBI Taxonomy" id="568900"/>
    <lineage>
        <taxon>Eukaryota</taxon>
        <taxon>Sar</taxon>
        <taxon>Stramenopiles</taxon>
        <taxon>Ochrophyta</taxon>
        <taxon>Bacillariophyta</taxon>
        <taxon>Bacillariophyceae</taxon>
        <taxon>Bacillariophycidae</taxon>
        <taxon>Naviculales</taxon>
        <taxon>Naviculaceae</taxon>
        <taxon>Seminavis</taxon>
    </lineage>
</organism>
<protein>
    <recommendedName>
        <fullName evidence="2">Methyltransferase domain-containing protein</fullName>
    </recommendedName>
</protein>
<accession>A0A9N8ES97</accession>
<name>A0A9N8ES97_9STRA</name>
<dbReference type="InterPro" id="IPR029063">
    <property type="entry name" value="SAM-dependent_MTases_sf"/>
</dbReference>
<dbReference type="Gene3D" id="3.40.50.150">
    <property type="entry name" value="Vaccinia Virus protein VP39"/>
    <property type="match status" value="1"/>
</dbReference>
<evidence type="ECO:0000256" key="1">
    <source>
        <dbReference type="SAM" id="MobiDB-lite"/>
    </source>
</evidence>
<dbReference type="Proteomes" id="UP001153069">
    <property type="component" value="Unassembled WGS sequence"/>
</dbReference>
<dbReference type="Pfam" id="PF13649">
    <property type="entry name" value="Methyltransf_25"/>
    <property type="match status" value="1"/>
</dbReference>
<sequence length="324" mass="35876">MSDTKESKEEGGEPPSKRAKSEEDEEEAADEWTVLADSYVKVLVPSFDPIYKAVAEVLDGATDPPRCLMDYGCGPGEPALTLLKGISGMKKVLGVDSTKPMLEIAKKRAEEASAQDRIVFHHVRRDISMVDFKAQIAGLTTTTSLDLVVSAFVMHYVDFPRRVELVTAFLEMAPHLLLVTWGQQSKVGFLRAIKTFGKWKGSADSTKDICELGIIDEDDGNPQSPRGSFTMSRKENFQCIVDKVENVAVQLSSFETRTIPIRFPSVATLLNFLPMATDKSDCQAVWKLLQSWGKEHVEVGDGPDDELVFPSEVVFCRISRKAEP</sequence>
<gene>
    <name evidence="3" type="ORF">SEMRO_1538_G280810.1</name>
</gene>
<dbReference type="InterPro" id="IPR041698">
    <property type="entry name" value="Methyltransf_25"/>
</dbReference>
<feature type="domain" description="Methyltransferase" evidence="2">
    <location>
        <begin position="69"/>
        <end position="168"/>
    </location>
</feature>